<sequence>MSAKIDGILLECTLATAQFYNVGAQTTAQISGLKGTSGFTLMINDFKGVGTYNVADNNIATYLSGNTGPSESYMANSIGTIKITSYTDQNIITGTFEFKGENPSNSTTKNITEGQFSISLAPVKLPETNNSTNNLSAKVDGVLTGFTGEAVQINVPLLGNVLTITSINGDKRIIIGIIGYKGVGTYNLASDGTGGYMKDQTATGSFSSDSGTLIITSDANNKLKGTFAFKAPNDDSSIKTSVNITEGTFDLPFSKK</sequence>
<dbReference type="EMBL" id="BAABAK010000003">
    <property type="protein sequence ID" value="GAA3954310.1"/>
    <property type="molecule type" value="Genomic_DNA"/>
</dbReference>
<keyword evidence="2" id="KW-1185">Reference proteome</keyword>
<gene>
    <name evidence="1" type="ORF">GCM10022246_05340</name>
</gene>
<evidence type="ECO:0000313" key="1">
    <source>
        <dbReference type="EMBL" id="GAA3954310.1"/>
    </source>
</evidence>
<dbReference type="Pfam" id="PF19765">
    <property type="entry name" value="DUF6252"/>
    <property type="match status" value="2"/>
</dbReference>
<accession>A0ABP7NUL0</accession>
<protein>
    <submittedName>
        <fullName evidence="1">Uncharacterized protein</fullName>
    </submittedName>
</protein>
<dbReference type="InterPro" id="IPR046219">
    <property type="entry name" value="DUF6252"/>
</dbReference>
<proteinExistence type="predicted"/>
<organism evidence="1 2">
    <name type="scientific">Pedobacter ginsengiterrae</name>
    <dbReference type="NCBI Taxonomy" id="871696"/>
    <lineage>
        <taxon>Bacteria</taxon>
        <taxon>Pseudomonadati</taxon>
        <taxon>Bacteroidota</taxon>
        <taxon>Sphingobacteriia</taxon>
        <taxon>Sphingobacteriales</taxon>
        <taxon>Sphingobacteriaceae</taxon>
        <taxon>Pedobacter</taxon>
    </lineage>
</organism>
<name>A0ABP7NUL0_9SPHI</name>
<reference evidence="2" key="1">
    <citation type="journal article" date="2019" name="Int. J. Syst. Evol. Microbiol.">
        <title>The Global Catalogue of Microorganisms (GCM) 10K type strain sequencing project: providing services to taxonomists for standard genome sequencing and annotation.</title>
        <authorList>
            <consortium name="The Broad Institute Genomics Platform"/>
            <consortium name="The Broad Institute Genome Sequencing Center for Infectious Disease"/>
            <person name="Wu L."/>
            <person name="Ma J."/>
        </authorList>
    </citation>
    <scope>NUCLEOTIDE SEQUENCE [LARGE SCALE GENOMIC DNA]</scope>
    <source>
        <strain evidence="2">JCM 17338</strain>
    </source>
</reference>
<comment type="caution">
    <text evidence="1">The sequence shown here is derived from an EMBL/GenBank/DDBJ whole genome shotgun (WGS) entry which is preliminary data.</text>
</comment>
<evidence type="ECO:0000313" key="2">
    <source>
        <dbReference type="Proteomes" id="UP001501081"/>
    </source>
</evidence>
<dbReference type="Proteomes" id="UP001501081">
    <property type="component" value="Unassembled WGS sequence"/>
</dbReference>